<dbReference type="PRINTS" id="PR01217">
    <property type="entry name" value="PRICHEXTENSN"/>
</dbReference>
<dbReference type="EnsemblPlants" id="Kaladp0082s0080.1.v1.1">
    <property type="protein sequence ID" value="Kaladp0082s0080.1.v1.1.CDS.1"/>
    <property type="gene ID" value="Kaladp0082s0080.v1.1"/>
</dbReference>
<dbReference type="PANTHER" id="PTHR35697">
    <property type="entry name" value="OS08G0108300 PROTEIN"/>
    <property type="match status" value="1"/>
</dbReference>
<sequence>MTSPQGSALNFPFFFSPPPPFRAPPTPPSRSPPPSPPRSPPPPPPTLPPPPPHVLSPPPPPISPIPSPDNSHGTIIVVVFVSFGGLLFLALVLAGLCFFVKKTRKRKSSQEVEILSVDRHVKVKEAIEKDSHGKEEVAISIEEDEHVEEKIMKNKKINQALSHQGSDGIETGTSSSSSAHHHLRSSPASYA</sequence>
<name>A0A7N0UUF8_KALFE</name>
<evidence type="ECO:0000256" key="2">
    <source>
        <dbReference type="SAM" id="Phobius"/>
    </source>
</evidence>
<dbReference type="GO" id="GO:0009834">
    <property type="term" value="P:plant-type secondary cell wall biogenesis"/>
    <property type="evidence" value="ECO:0007669"/>
    <property type="project" value="InterPro"/>
</dbReference>
<organism evidence="3 4">
    <name type="scientific">Kalanchoe fedtschenkoi</name>
    <name type="common">Lavender scallops</name>
    <name type="synonym">South American air plant</name>
    <dbReference type="NCBI Taxonomy" id="63787"/>
    <lineage>
        <taxon>Eukaryota</taxon>
        <taxon>Viridiplantae</taxon>
        <taxon>Streptophyta</taxon>
        <taxon>Embryophyta</taxon>
        <taxon>Tracheophyta</taxon>
        <taxon>Spermatophyta</taxon>
        <taxon>Magnoliopsida</taxon>
        <taxon>eudicotyledons</taxon>
        <taxon>Gunneridae</taxon>
        <taxon>Pentapetalae</taxon>
        <taxon>Saxifragales</taxon>
        <taxon>Crassulaceae</taxon>
        <taxon>Kalanchoe</taxon>
    </lineage>
</organism>
<keyword evidence="4" id="KW-1185">Reference proteome</keyword>
<dbReference type="OMA" id="EVHEHIV"/>
<dbReference type="InterPro" id="IPR044950">
    <property type="entry name" value="TED6/7"/>
</dbReference>
<dbReference type="Proteomes" id="UP000594263">
    <property type="component" value="Unplaced"/>
</dbReference>
<proteinExistence type="predicted"/>
<accession>A0A7N0UUF8</accession>
<keyword evidence="2" id="KW-1133">Transmembrane helix</keyword>
<evidence type="ECO:0000313" key="3">
    <source>
        <dbReference type="EnsemblPlants" id="Kaladp0082s0080.1.v1.1.CDS.1"/>
    </source>
</evidence>
<evidence type="ECO:0000313" key="4">
    <source>
        <dbReference type="Proteomes" id="UP000594263"/>
    </source>
</evidence>
<feature type="region of interest" description="Disordered" evidence="1">
    <location>
        <begin position="1"/>
        <end position="66"/>
    </location>
</feature>
<keyword evidence="2" id="KW-0472">Membrane</keyword>
<dbReference type="Gramene" id="Kaladp0082s0080.1.v1.1">
    <property type="protein sequence ID" value="Kaladp0082s0080.1.v1.1.CDS.1"/>
    <property type="gene ID" value="Kaladp0082s0080.v1.1"/>
</dbReference>
<keyword evidence="2" id="KW-0812">Transmembrane</keyword>
<evidence type="ECO:0000256" key="1">
    <source>
        <dbReference type="SAM" id="MobiDB-lite"/>
    </source>
</evidence>
<dbReference type="PANTHER" id="PTHR35697:SF1">
    <property type="entry name" value="PROTEIN TRACHEARY ELEMENT DIFFERENTIATION-RELATED 7"/>
    <property type="match status" value="1"/>
</dbReference>
<feature type="compositionally biased region" description="Pro residues" evidence="1">
    <location>
        <begin position="15"/>
        <end position="66"/>
    </location>
</feature>
<dbReference type="AlphaFoldDB" id="A0A7N0UUF8"/>
<reference evidence="3" key="1">
    <citation type="submission" date="2021-01" db="UniProtKB">
        <authorList>
            <consortium name="EnsemblPlants"/>
        </authorList>
    </citation>
    <scope>IDENTIFICATION</scope>
</reference>
<feature type="transmembrane region" description="Helical" evidence="2">
    <location>
        <begin position="75"/>
        <end position="100"/>
    </location>
</feature>
<protein>
    <submittedName>
        <fullName evidence="3">Uncharacterized protein</fullName>
    </submittedName>
</protein>
<feature type="region of interest" description="Disordered" evidence="1">
    <location>
        <begin position="154"/>
        <end position="191"/>
    </location>
</feature>